<dbReference type="NCBIfam" id="NF040868">
    <property type="entry name" value="carboxypep_CpsA"/>
    <property type="match status" value="1"/>
</dbReference>
<feature type="binding site" evidence="8">
    <location>
        <position position="105"/>
    </location>
    <ligand>
        <name>Mn(2+)</name>
        <dbReference type="ChEBI" id="CHEBI:29035"/>
        <label>2</label>
    </ligand>
</feature>
<dbReference type="Gene3D" id="3.30.70.360">
    <property type="match status" value="1"/>
</dbReference>
<gene>
    <name evidence="10" type="ORF">MetMK1DRAFT_00014800</name>
</gene>
<dbReference type="PANTHER" id="PTHR11014">
    <property type="entry name" value="PEPTIDASE M20 FAMILY MEMBER"/>
    <property type="match status" value="1"/>
</dbReference>
<keyword evidence="4" id="KW-0645">Protease</keyword>
<feature type="domain" description="Peptidase M20 dimerisation" evidence="9">
    <location>
        <begin position="190"/>
        <end position="286"/>
    </location>
</feature>
<dbReference type="EMBL" id="JH597761">
    <property type="protein sequence ID" value="EHP70976.1"/>
    <property type="molecule type" value="Genomic_DNA"/>
</dbReference>
<evidence type="ECO:0000256" key="1">
    <source>
        <dbReference type="ARBA" id="ARBA00006153"/>
    </source>
</evidence>
<keyword evidence="8" id="KW-0464">Manganese</keyword>
<comment type="cofactor">
    <cofactor evidence="8">
        <name>Mn(2+)</name>
        <dbReference type="ChEBI" id="CHEBI:29035"/>
    </cofactor>
    <text evidence="8">The Mn(2+) ion enhances activity.</text>
</comment>
<dbReference type="InterPro" id="IPR036264">
    <property type="entry name" value="Bact_exopeptidase_dim_dom"/>
</dbReference>
<evidence type="ECO:0000256" key="3">
    <source>
        <dbReference type="ARBA" id="ARBA00022645"/>
    </source>
</evidence>
<dbReference type="AlphaFoldDB" id="H2C481"/>
<feature type="binding site" evidence="8">
    <location>
        <position position="141"/>
    </location>
    <ligand>
        <name>Mn(2+)</name>
        <dbReference type="ChEBI" id="CHEBI:29035"/>
        <label>2</label>
    </ligand>
</feature>
<organism evidence="10 11">
    <name type="scientific">Metallosphaera yellowstonensis MK1</name>
    <dbReference type="NCBI Taxonomy" id="671065"/>
    <lineage>
        <taxon>Archaea</taxon>
        <taxon>Thermoproteota</taxon>
        <taxon>Thermoprotei</taxon>
        <taxon>Sulfolobales</taxon>
        <taxon>Sulfolobaceae</taxon>
        <taxon>Metallosphaera</taxon>
    </lineage>
</organism>
<keyword evidence="5 10" id="KW-0378">Hydrolase</keyword>
<feature type="binding site" evidence="8">
    <location>
        <position position="366"/>
    </location>
    <ligand>
        <name>Mn(2+)</name>
        <dbReference type="ChEBI" id="CHEBI:29035"/>
        <label>2</label>
    </ligand>
</feature>
<dbReference type="GO" id="GO:0004180">
    <property type="term" value="F:carboxypeptidase activity"/>
    <property type="evidence" value="ECO:0007669"/>
    <property type="project" value="UniProtKB-KW"/>
</dbReference>
<dbReference type="InterPro" id="IPR011650">
    <property type="entry name" value="Peptidase_M20_dimer"/>
</dbReference>
<evidence type="ECO:0000259" key="9">
    <source>
        <dbReference type="Pfam" id="PF07687"/>
    </source>
</evidence>
<dbReference type="InterPro" id="IPR002933">
    <property type="entry name" value="Peptidase_M20"/>
</dbReference>
<dbReference type="GO" id="GO:0008237">
    <property type="term" value="F:metallopeptidase activity"/>
    <property type="evidence" value="ECO:0007669"/>
    <property type="project" value="UniProtKB-KW"/>
</dbReference>
<dbReference type="HOGENOM" id="CLU_023257_0_1_2"/>
<evidence type="ECO:0000256" key="7">
    <source>
        <dbReference type="ARBA" id="ARBA00056511"/>
    </source>
</evidence>
<keyword evidence="8" id="KW-0479">Metal-binding</keyword>
<protein>
    <submittedName>
        <fullName evidence="10">Amidohydrolase</fullName>
    </submittedName>
</protein>
<dbReference type="PIRSF" id="PIRSF005962">
    <property type="entry name" value="Pept_M20D_amidohydro"/>
    <property type="match status" value="1"/>
</dbReference>
<dbReference type="MEROPS" id="M20.008"/>
<dbReference type="InterPro" id="IPR053493">
    <property type="entry name" value="Thermostable_CP"/>
</dbReference>
<dbReference type="NCBIfam" id="TIGR01891">
    <property type="entry name" value="amidohydrolases"/>
    <property type="match status" value="1"/>
</dbReference>
<sequence length="397" mass="43350">MDAKKILEEAQEIEEEIISLRRKIHENPELSYQEFETAQLVRKYLEGLGIETKVGVGLPTAVVGVVRGKEGGETVALRADMDALPVSEETNLPFSSRRPGVMHACGHDAHVAMLLGAAKLLTKHAHELKGEVRLVFQPAEEDGGRGGALPMIEAGVMEGVDYVFGLHVMSRYPSGTFATRRGPLMAAPDSFRVEVIGRGGHGSAPHETVDPVYVSALIVTALQGIRTRLIDPLKPFVLSVTSIHSGTKDNIIPDRAMIEGTIRTLHDDVRKKALESLQRIVMSICEAYQAQCQVKFKEDAYPVTVNDPETTDEVMKVLSEIPGATVQETDPVMGGEDFSRFLQRAKGAFVFLGVRNEERGIVYPNHSSKFTVDEGALKLGAVALTLLALKFTKTWPS</sequence>
<evidence type="ECO:0000256" key="4">
    <source>
        <dbReference type="ARBA" id="ARBA00022670"/>
    </source>
</evidence>
<evidence type="ECO:0000313" key="10">
    <source>
        <dbReference type="EMBL" id="EHP70976.1"/>
    </source>
</evidence>
<evidence type="ECO:0000256" key="6">
    <source>
        <dbReference type="ARBA" id="ARBA00023049"/>
    </source>
</evidence>
<dbReference type="Pfam" id="PF01546">
    <property type="entry name" value="Peptidase_M20"/>
    <property type="match status" value="1"/>
</dbReference>
<keyword evidence="3" id="KW-0121">Carboxypeptidase</keyword>
<dbReference type="SUPFAM" id="SSF53187">
    <property type="entry name" value="Zn-dependent exopeptidases"/>
    <property type="match status" value="1"/>
</dbReference>
<dbReference type="GO" id="GO:0006508">
    <property type="term" value="P:proteolysis"/>
    <property type="evidence" value="ECO:0007669"/>
    <property type="project" value="UniProtKB-KW"/>
</dbReference>
<dbReference type="STRING" id="671065.MetMK1DRAFT_00014800"/>
<evidence type="ECO:0000313" key="11">
    <source>
        <dbReference type="Proteomes" id="UP000003980"/>
    </source>
</evidence>
<feature type="binding site" evidence="8">
    <location>
        <position position="167"/>
    </location>
    <ligand>
        <name>Mn(2+)</name>
        <dbReference type="ChEBI" id="CHEBI:29035"/>
        <label>2</label>
    </ligand>
</feature>
<dbReference type="SUPFAM" id="SSF55031">
    <property type="entry name" value="Bacterial exopeptidase dimerisation domain"/>
    <property type="match status" value="1"/>
</dbReference>
<dbReference type="RefSeq" id="WP_009071991.1">
    <property type="nucleotide sequence ID" value="NZ_JH597761.1"/>
</dbReference>
<comment type="function">
    <text evidence="7">Can release basic, acidic, aromatic, and, to a lesser extent, aliphatic amino acids.</text>
</comment>
<evidence type="ECO:0000256" key="8">
    <source>
        <dbReference type="PIRSR" id="PIRSR005962-1"/>
    </source>
</evidence>
<dbReference type="GO" id="GO:0046872">
    <property type="term" value="F:metal ion binding"/>
    <property type="evidence" value="ECO:0007669"/>
    <property type="project" value="UniProtKB-KW"/>
</dbReference>
<evidence type="ECO:0000256" key="2">
    <source>
        <dbReference type="ARBA" id="ARBA00011881"/>
    </source>
</evidence>
<dbReference type="Proteomes" id="UP000003980">
    <property type="component" value="Unassembled WGS sequence"/>
</dbReference>
<feature type="binding site" evidence="8">
    <location>
        <position position="107"/>
    </location>
    <ligand>
        <name>Mn(2+)</name>
        <dbReference type="ChEBI" id="CHEBI:29035"/>
        <label>2</label>
    </ligand>
</feature>
<name>H2C481_9CREN</name>
<dbReference type="Gene3D" id="3.40.630.10">
    <property type="entry name" value="Zn peptidases"/>
    <property type="match status" value="1"/>
</dbReference>
<proteinExistence type="inferred from homology"/>
<keyword evidence="11" id="KW-1185">Reference proteome</keyword>
<evidence type="ECO:0000256" key="5">
    <source>
        <dbReference type="ARBA" id="ARBA00022801"/>
    </source>
</evidence>
<reference evidence="10 11" key="1">
    <citation type="submission" date="2012-01" db="EMBL/GenBank/DDBJ databases">
        <title>Improved High-Quality Draft sequence of Metallosphaera yellowstonensis MK1.</title>
        <authorList>
            <consortium name="US DOE Joint Genome Institute"/>
            <person name="Lucas S."/>
            <person name="Han J."/>
            <person name="Cheng J.-F."/>
            <person name="Goodwin L."/>
            <person name="Pitluck S."/>
            <person name="Peters L."/>
            <person name="Teshima H."/>
            <person name="Detter J.C."/>
            <person name="Han C."/>
            <person name="Tapia R."/>
            <person name="Land M."/>
            <person name="Hauser L."/>
            <person name="Kyrpides N."/>
            <person name="Kozubal M."/>
            <person name="Macur R.E."/>
            <person name="Jay Z."/>
            <person name="Inskeep W."/>
            <person name="Woyke T."/>
        </authorList>
    </citation>
    <scope>NUCLEOTIDE SEQUENCE [LARGE SCALE GENOMIC DNA]</scope>
    <source>
        <strain evidence="10 11">MK1</strain>
    </source>
</reference>
<dbReference type="FunFam" id="3.30.70.360:FF:000014">
    <property type="entry name" value="N-acyl-L-amino acid amidohydrolase"/>
    <property type="match status" value="1"/>
</dbReference>
<dbReference type="Pfam" id="PF07687">
    <property type="entry name" value="M20_dimer"/>
    <property type="match status" value="1"/>
</dbReference>
<comment type="similarity">
    <text evidence="1">Belongs to the peptidase M20 family.</text>
</comment>
<dbReference type="OrthoDB" id="247417at2157"/>
<keyword evidence="6" id="KW-0482">Metalloprotease</keyword>
<dbReference type="PANTHER" id="PTHR11014:SF63">
    <property type="entry name" value="METALLOPEPTIDASE, PUTATIVE (AFU_ORTHOLOGUE AFUA_6G09600)-RELATED"/>
    <property type="match status" value="1"/>
</dbReference>
<dbReference type="eggNOG" id="arCOG01108">
    <property type="taxonomic scope" value="Archaea"/>
</dbReference>
<accession>H2C481</accession>
<dbReference type="InterPro" id="IPR017439">
    <property type="entry name" value="Amidohydrolase"/>
</dbReference>
<comment type="subunit">
    <text evidence="2">Homotetramer.</text>
</comment>